<reference evidence="3 4" key="1">
    <citation type="submission" date="2018-06" db="EMBL/GenBank/DDBJ databases">
        <authorList>
            <consortium name="Pathogen Informatics"/>
            <person name="Doyle S."/>
        </authorList>
    </citation>
    <scope>NUCLEOTIDE SEQUENCE [LARGE SCALE GENOMIC DNA]</scope>
    <source>
        <strain evidence="3 4">NCTC10860</strain>
    </source>
</reference>
<sequence>MRSIFNRLKACVTSEQALLAAATLLALGSLPAQAAWEEKYYNPKPLADDVILPMPCEGSLVLRKVQVPVASPMGDYGVTLGQDSDEWGYIEQARPSYIAGSFTVQKPEPGRYYLLAKYELSELQYQAVMNDTCPTPSTKLRLPQVGVSWFDATAFADKYSLWLRKNAAAKLPKEDGAAGFLRLPTEAEWEFAARGGMAVSQSEFRDIRFPTPDGGLGAYAWFAGAQSANGKLQLTGLLKPNPLGLHDVLGNVDEMLFEPFRLNKLDRQHGQAGGYIVRGGNYLTPQAELRTALRQEQPYYASAGEQNKLKTGGVRLALVAPVLTSRERIKQVEQDWKKLGTPAASKATGSKDNKDPVAEIASIASGVQDDALKQQLEKLRGDLRANTQARDEQRDQAIRSELQLGAFLCTKLKDDGMFLDTLEGNYKRSCGAGEDDQMSRCDARKEQLEGHRKVLDFMLNYYADTVVSGALNYTSATVEPQVSVVAQQMAARSKSNLRSYLDTHWKNLNSYMKSGKVARSQWLESCKSI</sequence>
<dbReference type="EMBL" id="UGUW01000004">
    <property type="protein sequence ID" value="SUD62249.1"/>
    <property type="molecule type" value="Genomic_DNA"/>
</dbReference>
<dbReference type="SUPFAM" id="SSF56436">
    <property type="entry name" value="C-type lectin-like"/>
    <property type="match status" value="1"/>
</dbReference>
<protein>
    <submittedName>
        <fullName evidence="3">Type VI secretion protein</fullName>
    </submittedName>
</protein>
<dbReference type="InterPro" id="IPR051043">
    <property type="entry name" value="Sulfatase_Mod_Factor_Kinase"/>
</dbReference>
<dbReference type="GO" id="GO:0120147">
    <property type="term" value="F:formylglycine-generating oxidase activity"/>
    <property type="evidence" value="ECO:0007669"/>
    <property type="project" value="TreeGrafter"/>
</dbReference>
<feature type="domain" description="Sulfatase-modifying factor enzyme-like" evidence="2">
    <location>
        <begin position="113"/>
        <end position="301"/>
    </location>
</feature>
<evidence type="ECO:0000256" key="1">
    <source>
        <dbReference type="SAM" id="SignalP"/>
    </source>
</evidence>
<proteinExistence type="predicted"/>
<feature type="chain" id="PRO_5030002108" evidence="1">
    <location>
        <begin position="35"/>
        <end position="529"/>
    </location>
</feature>
<dbReference type="PANTHER" id="PTHR23150:SF19">
    <property type="entry name" value="FORMYLGLYCINE-GENERATING ENZYME"/>
    <property type="match status" value="1"/>
</dbReference>
<feature type="signal peptide" evidence="1">
    <location>
        <begin position="1"/>
        <end position="34"/>
    </location>
</feature>
<accession>A0A061CYB7</accession>
<name>A0A061CYB7_ECTOL</name>
<dbReference type="Gene3D" id="3.90.1580.10">
    <property type="entry name" value="paralog of FGE (formylglycine-generating enzyme)"/>
    <property type="match status" value="1"/>
</dbReference>
<keyword evidence="1" id="KW-0732">Signal</keyword>
<dbReference type="Proteomes" id="UP000254084">
    <property type="component" value="Unassembled WGS sequence"/>
</dbReference>
<organism evidence="3 4">
    <name type="scientific">Ectopseudomonas oleovorans</name>
    <name type="common">Pseudomonas oleovorans</name>
    <dbReference type="NCBI Taxonomy" id="301"/>
    <lineage>
        <taxon>Bacteria</taxon>
        <taxon>Pseudomonadati</taxon>
        <taxon>Pseudomonadota</taxon>
        <taxon>Gammaproteobacteria</taxon>
        <taxon>Pseudomonadales</taxon>
        <taxon>Pseudomonadaceae</taxon>
        <taxon>Ectopseudomonas</taxon>
    </lineage>
</organism>
<dbReference type="InterPro" id="IPR005532">
    <property type="entry name" value="SUMF_dom"/>
</dbReference>
<dbReference type="Pfam" id="PF03781">
    <property type="entry name" value="FGE-sulfatase"/>
    <property type="match status" value="1"/>
</dbReference>
<dbReference type="InterPro" id="IPR016187">
    <property type="entry name" value="CTDL_fold"/>
</dbReference>
<dbReference type="InterPro" id="IPR042095">
    <property type="entry name" value="SUMF_sf"/>
</dbReference>
<evidence type="ECO:0000313" key="3">
    <source>
        <dbReference type="EMBL" id="SUD62249.1"/>
    </source>
</evidence>
<evidence type="ECO:0000313" key="4">
    <source>
        <dbReference type="Proteomes" id="UP000254084"/>
    </source>
</evidence>
<gene>
    <name evidence="3" type="ORF">NCTC10860_04683</name>
</gene>
<dbReference type="PANTHER" id="PTHR23150">
    <property type="entry name" value="SULFATASE MODIFYING FACTOR 1, 2"/>
    <property type="match status" value="1"/>
</dbReference>
<evidence type="ECO:0000259" key="2">
    <source>
        <dbReference type="Pfam" id="PF03781"/>
    </source>
</evidence>
<dbReference type="AlphaFoldDB" id="A0A061CYB7"/>